<dbReference type="AlphaFoldDB" id="A0AAV1DI07"/>
<protein>
    <submittedName>
        <fullName evidence="2">OLC1v1005429C1</fullName>
    </submittedName>
</protein>
<name>A0AAV1DI07_OLDCO</name>
<sequence>MARRRTRGKGVMKDQEGETGIESSKHSPIELGENQLEKADLQIGESSSRVRSRVHVEQLVTEKGEPQGDEHLRIQAKKLSEILGLNPSRKLEWPSSKEAAKASCWGLDTVKKLKKGGVSLDYIIPKEKDGIPVAML</sequence>
<feature type="compositionally biased region" description="Basic residues" evidence="1">
    <location>
        <begin position="1"/>
        <end position="10"/>
    </location>
</feature>
<reference evidence="2" key="1">
    <citation type="submission" date="2023-03" db="EMBL/GenBank/DDBJ databases">
        <authorList>
            <person name="Julca I."/>
        </authorList>
    </citation>
    <scope>NUCLEOTIDE SEQUENCE</scope>
</reference>
<keyword evidence="3" id="KW-1185">Reference proteome</keyword>
<organism evidence="2 3">
    <name type="scientific">Oldenlandia corymbosa var. corymbosa</name>
    <dbReference type="NCBI Taxonomy" id="529605"/>
    <lineage>
        <taxon>Eukaryota</taxon>
        <taxon>Viridiplantae</taxon>
        <taxon>Streptophyta</taxon>
        <taxon>Embryophyta</taxon>
        <taxon>Tracheophyta</taxon>
        <taxon>Spermatophyta</taxon>
        <taxon>Magnoliopsida</taxon>
        <taxon>eudicotyledons</taxon>
        <taxon>Gunneridae</taxon>
        <taxon>Pentapetalae</taxon>
        <taxon>asterids</taxon>
        <taxon>lamiids</taxon>
        <taxon>Gentianales</taxon>
        <taxon>Rubiaceae</taxon>
        <taxon>Rubioideae</taxon>
        <taxon>Spermacoceae</taxon>
        <taxon>Hedyotis-Oldenlandia complex</taxon>
        <taxon>Oldenlandia</taxon>
    </lineage>
</organism>
<evidence type="ECO:0000313" key="2">
    <source>
        <dbReference type="EMBL" id="CAI9106302.1"/>
    </source>
</evidence>
<dbReference type="Proteomes" id="UP001161247">
    <property type="component" value="Chromosome 5"/>
</dbReference>
<evidence type="ECO:0000313" key="3">
    <source>
        <dbReference type="Proteomes" id="UP001161247"/>
    </source>
</evidence>
<evidence type="ECO:0000256" key="1">
    <source>
        <dbReference type="SAM" id="MobiDB-lite"/>
    </source>
</evidence>
<gene>
    <name evidence="2" type="ORF">OLC1_LOCUS14820</name>
</gene>
<proteinExistence type="predicted"/>
<accession>A0AAV1DI07</accession>
<dbReference type="EMBL" id="OX459122">
    <property type="protein sequence ID" value="CAI9106302.1"/>
    <property type="molecule type" value="Genomic_DNA"/>
</dbReference>
<feature type="region of interest" description="Disordered" evidence="1">
    <location>
        <begin position="1"/>
        <end position="31"/>
    </location>
</feature>